<dbReference type="GO" id="GO:0030170">
    <property type="term" value="F:pyridoxal phosphate binding"/>
    <property type="evidence" value="ECO:0007669"/>
    <property type="project" value="InterPro"/>
</dbReference>
<gene>
    <name evidence="8" type="ORF">CN311_23680</name>
</gene>
<keyword evidence="9" id="KW-1185">Reference proteome</keyword>
<keyword evidence="3 8" id="KW-0032">Aminotransferase</keyword>
<name>A0A2A6FAF9_9HYPH</name>
<dbReference type="PANTHER" id="PTHR43094:SF1">
    <property type="entry name" value="AMINOTRANSFERASE CLASS-III"/>
    <property type="match status" value="1"/>
</dbReference>
<dbReference type="FunFam" id="3.40.640.10:FF:000014">
    <property type="entry name" value="Adenosylmethionine-8-amino-7-oxononanoate aminotransferase, probable"/>
    <property type="match status" value="1"/>
</dbReference>
<keyword evidence="4 8" id="KW-0808">Transferase</keyword>
<evidence type="ECO:0000313" key="9">
    <source>
        <dbReference type="Proteomes" id="UP000219182"/>
    </source>
</evidence>
<dbReference type="Pfam" id="PF00202">
    <property type="entry name" value="Aminotran_3"/>
    <property type="match status" value="1"/>
</dbReference>
<evidence type="ECO:0000256" key="7">
    <source>
        <dbReference type="SAM" id="MobiDB-lite"/>
    </source>
</evidence>
<dbReference type="InterPro" id="IPR015422">
    <property type="entry name" value="PyrdxlP-dep_Trfase_small"/>
</dbReference>
<dbReference type="Proteomes" id="UP000219182">
    <property type="component" value="Unassembled WGS sequence"/>
</dbReference>
<evidence type="ECO:0000313" key="8">
    <source>
        <dbReference type="EMBL" id="PDQ18641.1"/>
    </source>
</evidence>
<dbReference type="InterPro" id="IPR049704">
    <property type="entry name" value="Aminotrans_3_PPA_site"/>
</dbReference>
<comment type="cofactor">
    <cofactor evidence="1">
        <name>pyridoxal 5'-phosphate</name>
        <dbReference type="ChEBI" id="CHEBI:597326"/>
    </cofactor>
</comment>
<comment type="caution">
    <text evidence="8">The sequence shown here is derived from an EMBL/GenBank/DDBJ whole genome shotgun (WGS) entry which is preliminary data.</text>
</comment>
<dbReference type="InterPro" id="IPR015421">
    <property type="entry name" value="PyrdxlP-dep_Trfase_major"/>
</dbReference>
<comment type="similarity">
    <text evidence="2 6">Belongs to the class-III pyridoxal-phosphate-dependent aminotransferase family.</text>
</comment>
<dbReference type="RefSeq" id="WP_097576101.1">
    <property type="nucleotide sequence ID" value="NZ_NWQG01000174.1"/>
</dbReference>
<dbReference type="PIRSF" id="PIRSF000521">
    <property type="entry name" value="Transaminase_4ab_Lys_Orn"/>
    <property type="match status" value="1"/>
</dbReference>
<dbReference type="PROSITE" id="PS00600">
    <property type="entry name" value="AA_TRANSFER_CLASS_3"/>
    <property type="match status" value="1"/>
</dbReference>
<accession>A0A2A6FAF9</accession>
<dbReference type="Gene3D" id="3.90.1150.10">
    <property type="entry name" value="Aspartate Aminotransferase, domain 1"/>
    <property type="match status" value="1"/>
</dbReference>
<reference evidence="8 9" key="1">
    <citation type="submission" date="2017-09" db="EMBL/GenBank/DDBJ databases">
        <title>Mesorhizobum sanjuanii sp. nov. isolated from nodules of Lotus tenuis in saline-alkaline lowlands of Flooding Pampa.</title>
        <authorList>
            <person name="Sannazzaro A.I."/>
            <person name="Torres Tejerizo G.A."/>
            <person name="Fontana F."/>
            <person name="Cumpa Velazquez L.M."/>
            <person name="Hansen L."/>
            <person name="Pistorio M."/>
            <person name="Estrella M.J."/>
        </authorList>
    </citation>
    <scope>NUCLEOTIDE SEQUENCE [LARGE SCALE GENOMIC DNA]</scope>
    <source>
        <strain evidence="8 9">BSA136</strain>
    </source>
</reference>
<evidence type="ECO:0000256" key="5">
    <source>
        <dbReference type="ARBA" id="ARBA00022898"/>
    </source>
</evidence>
<dbReference type="AlphaFoldDB" id="A0A2A6FAF9"/>
<dbReference type="GO" id="GO:0008483">
    <property type="term" value="F:transaminase activity"/>
    <property type="evidence" value="ECO:0007669"/>
    <property type="project" value="UniProtKB-KW"/>
</dbReference>
<dbReference type="Gene3D" id="3.40.640.10">
    <property type="entry name" value="Type I PLP-dependent aspartate aminotransferase-like (Major domain)"/>
    <property type="match status" value="1"/>
</dbReference>
<proteinExistence type="inferred from homology"/>
<dbReference type="InterPro" id="IPR005814">
    <property type="entry name" value="Aminotrans_3"/>
</dbReference>
<keyword evidence="5 6" id="KW-0663">Pyridoxal phosphate</keyword>
<dbReference type="PANTHER" id="PTHR43094">
    <property type="entry name" value="AMINOTRANSFERASE"/>
    <property type="match status" value="1"/>
</dbReference>
<feature type="region of interest" description="Disordered" evidence="7">
    <location>
        <begin position="1"/>
        <end position="28"/>
    </location>
</feature>
<protein>
    <submittedName>
        <fullName evidence="8">Aspartate aminotransferase family protein</fullName>
    </submittedName>
</protein>
<evidence type="ECO:0000256" key="2">
    <source>
        <dbReference type="ARBA" id="ARBA00008954"/>
    </source>
</evidence>
<organism evidence="8 9">
    <name type="scientific">Mesorhizobium sanjuanii</name>
    <dbReference type="NCBI Taxonomy" id="2037900"/>
    <lineage>
        <taxon>Bacteria</taxon>
        <taxon>Pseudomonadati</taxon>
        <taxon>Pseudomonadota</taxon>
        <taxon>Alphaproteobacteria</taxon>
        <taxon>Hyphomicrobiales</taxon>
        <taxon>Phyllobacteriaceae</taxon>
        <taxon>Mesorhizobium</taxon>
    </lineage>
</organism>
<dbReference type="EMBL" id="NWQG01000174">
    <property type="protein sequence ID" value="PDQ18641.1"/>
    <property type="molecule type" value="Genomic_DNA"/>
</dbReference>
<dbReference type="InterPro" id="IPR015424">
    <property type="entry name" value="PyrdxlP-dep_Trfase"/>
</dbReference>
<dbReference type="CDD" id="cd00610">
    <property type="entry name" value="OAT_like"/>
    <property type="match status" value="1"/>
</dbReference>
<evidence type="ECO:0000256" key="1">
    <source>
        <dbReference type="ARBA" id="ARBA00001933"/>
    </source>
</evidence>
<evidence type="ECO:0000256" key="3">
    <source>
        <dbReference type="ARBA" id="ARBA00022576"/>
    </source>
</evidence>
<dbReference type="SUPFAM" id="SSF53383">
    <property type="entry name" value="PLP-dependent transferases"/>
    <property type="match status" value="1"/>
</dbReference>
<dbReference type="NCBIfam" id="NF004767">
    <property type="entry name" value="PRK06105.1"/>
    <property type="match status" value="1"/>
</dbReference>
<evidence type="ECO:0000256" key="4">
    <source>
        <dbReference type="ARBA" id="ARBA00022679"/>
    </source>
</evidence>
<evidence type="ECO:0000256" key="6">
    <source>
        <dbReference type="RuleBase" id="RU003560"/>
    </source>
</evidence>
<sequence>MLHNSARAIDMSLHLHSQTDPRRHEQEGPFVISSGDGVYVHDDTGKRYIEGMAGLWTASLGFNDARLAAAAGAQFAKLANYHTFNHRSNEACIDLMEQLAVISPLSPCKIFFANSGSEANDTMVRLAWYYQAARGKPGKRRIISRQGAFHGSTVMGALLSGLPHMHCSFGANTDDVLYATRPHLYRGGHEGESEDDFADRLIHELEAMILKAGPDTIAAMIAEPVMAAGGVIVPPRGYFAKLRKLLDRYDILLLADEVVCGFGRTGNWFGSQTFGFVPDMFSVAKGLSSGYLPIAAVVVSDRLYQAIADEGHRNGGFGHGFTYSGHPVTSAVAAEALRIYHEIDVVGRARTLGANMHAALSESLADHPMVGEIRGIGLIAGVELVADRRTKESFPAEAKVGAQVERACRARGIILRNMGDVLALCPPYIIEPEQLDELVRALTLAIEDTRTSLGL</sequence>
<feature type="compositionally biased region" description="Basic and acidic residues" evidence="7">
    <location>
        <begin position="17"/>
        <end position="27"/>
    </location>
</feature>